<dbReference type="InterPro" id="IPR051203">
    <property type="entry name" value="Polysaccharide_Synthase-Rel"/>
</dbReference>
<name>K1TT29_9ZZZZ</name>
<evidence type="ECO:0000256" key="1">
    <source>
        <dbReference type="ARBA" id="ARBA00007430"/>
    </source>
</evidence>
<proteinExistence type="inferred from homology"/>
<comment type="caution">
    <text evidence="3">The sequence shown here is derived from an EMBL/GenBank/DDBJ whole genome shotgun (WGS) entry which is preliminary data.</text>
</comment>
<evidence type="ECO:0000259" key="2">
    <source>
        <dbReference type="Pfam" id="PF02719"/>
    </source>
</evidence>
<dbReference type="PANTHER" id="PTHR43318">
    <property type="entry name" value="UDP-N-ACETYLGLUCOSAMINE 4,6-DEHYDRATASE"/>
    <property type="match status" value="1"/>
</dbReference>
<dbReference type="InterPro" id="IPR003869">
    <property type="entry name" value="Polysac_CapD-like"/>
</dbReference>
<accession>K1TT29</accession>
<dbReference type="AlphaFoldDB" id="K1TT29"/>
<evidence type="ECO:0000313" key="3">
    <source>
        <dbReference type="EMBL" id="EKC62471.1"/>
    </source>
</evidence>
<comment type="similarity">
    <text evidence="1">Belongs to the polysaccharide synthase family.</text>
</comment>
<dbReference type="EMBL" id="AJWZ01005474">
    <property type="protein sequence ID" value="EKC62471.1"/>
    <property type="molecule type" value="Genomic_DNA"/>
</dbReference>
<dbReference type="Gene3D" id="3.40.50.720">
    <property type="entry name" value="NAD(P)-binding Rossmann-like Domain"/>
    <property type="match status" value="1"/>
</dbReference>
<dbReference type="SUPFAM" id="SSF51735">
    <property type="entry name" value="NAD(P)-binding Rossmann-fold domains"/>
    <property type="match status" value="1"/>
</dbReference>
<feature type="non-terminal residue" evidence="3">
    <location>
        <position position="159"/>
    </location>
</feature>
<reference evidence="3" key="1">
    <citation type="journal article" date="2013" name="Environ. Microbiol.">
        <title>Microbiota from the distal guts of lean and obese adolescents exhibit partial functional redundancy besides clear differences in community structure.</title>
        <authorList>
            <person name="Ferrer M."/>
            <person name="Ruiz A."/>
            <person name="Lanza F."/>
            <person name="Haange S.B."/>
            <person name="Oberbach A."/>
            <person name="Till H."/>
            <person name="Bargiela R."/>
            <person name="Campoy C."/>
            <person name="Segura M.T."/>
            <person name="Richter M."/>
            <person name="von Bergen M."/>
            <person name="Seifert J."/>
            <person name="Suarez A."/>
        </authorList>
    </citation>
    <scope>NUCLEOTIDE SEQUENCE</scope>
</reference>
<sequence>MVIQYMNSLYDTEYVAVRFGNVLGSNGSVVPLFKKQIANGGPVTVTHPEIIRYFMTIPEAVSLVLEAGAYAEGGEIFILDMGEPVKILDLAKNMIRLSGLTPGEDIEIQFTGLRPGEKLYEELLIDEENKKETKNKRIFIGSPRMMETEQFSELIAELD</sequence>
<gene>
    <name evidence="3" type="ORF">OBE_07962</name>
</gene>
<organism evidence="3">
    <name type="scientific">human gut metagenome</name>
    <dbReference type="NCBI Taxonomy" id="408170"/>
    <lineage>
        <taxon>unclassified sequences</taxon>
        <taxon>metagenomes</taxon>
        <taxon>organismal metagenomes</taxon>
    </lineage>
</organism>
<dbReference type="PANTHER" id="PTHR43318:SF1">
    <property type="entry name" value="POLYSACCHARIDE BIOSYNTHESIS PROTEIN EPSC-RELATED"/>
    <property type="match status" value="1"/>
</dbReference>
<feature type="domain" description="Polysaccharide biosynthesis protein CapD-like" evidence="2">
    <location>
        <begin position="6"/>
        <end position="140"/>
    </location>
</feature>
<dbReference type="InterPro" id="IPR036291">
    <property type="entry name" value="NAD(P)-bd_dom_sf"/>
</dbReference>
<dbReference type="Pfam" id="PF02719">
    <property type="entry name" value="Polysacc_synt_2"/>
    <property type="match status" value="1"/>
</dbReference>
<protein>
    <submittedName>
        <fullName evidence="3">Capsular polysaccharide biosynthesis protein</fullName>
    </submittedName>
</protein>